<sequence length="230" mass="25402">MHLIKNVISSCKQPCDPSYCHTRLWKSTRSNRRNPATRISSWETKSYILTGLLPFCMTRQRESNWKCLKIGFMVCSIIGASVFVPTMFGLAVIGAALRDIHEPKVVVTSALLAVLSFAEFVVAVIAASFCCCCSAWGTSNQPGVMFVNGTQPGMILNLQQTQLPMTNAQLVMMTNGQTTYPIVQNPRAHQYQVMNTNEPTGQQIQTVGGPHLLMNSTQPDFATNPPPYKQ</sequence>
<keyword evidence="1" id="KW-0472">Membrane</keyword>
<organism evidence="2 3">
    <name type="scientific">Mytilus coruscus</name>
    <name type="common">Sea mussel</name>
    <dbReference type="NCBI Taxonomy" id="42192"/>
    <lineage>
        <taxon>Eukaryota</taxon>
        <taxon>Metazoa</taxon>
        <taxon>Spiralia</taxon>
        <taxon>Lophotrochozoa</taxon>
        <taxon>Mollusca</taxon>
        <taxon>Bivalvia</taxon>
        <taxon>Autobranchia</taxon>
        <taxon>Pteriomorphia</taxon>
        <taxon>Mytilida</taxon>
        <taxon>Mytiloidea</taxon>
        <taxon>Mytilidae</taxon>
        <taxon>Mytilinae</taxon>
        <taxon>Mytilus</taxon>
    </lineage>
</organism>
<proteinExistence type="predicted"/>
<keyword evidence="1" id="KW-0812">Transmembrane</keyword>
<dbReference type="Proteomes" id="UP000507470">
    <property type="component" value="Unassembled WGS sequence"/>
</dbReference>
<accession>A0A6J8DGT8</accession>
<feature type="transmembrane region" description="Helical" evidence="1">
    <location>
        <begin position="70"/>
        <end position="93"/>
    </location>
</feature>
<reference evidence="2 3" key="1">
    <citation type="submission" date="2020-06" db="EMBL/GenBank/DDBJ databases">
        <authorList>
            <person name="Li R."/>
            <person name="Bekaert M."/>
        </authorList>
    </citation>
    <scope>NUCLEOTIDE SEQUENCE [LARGE SCALE GENOMIC DNA]</scope>
    <source>
        <strain evidence="3">wild</strain>
    </source>
</reference>
<evidence type="ECO:0000313" key="2">
    <source>
        <dbReference type="EMBL" id="CAC5407299.1"/>
    </source>
</evidence>
<protein>
    <submittedName>
        <fullName evidence="2">Uncharacterized protein</fullName>
    </submittedName>
</protein>
<evidence type="ECO:0000313" key="3">
    <source>
        <dbReference type="Proteomes" id="UP000507470"/>
    </source>
</evidence>
<dbReference type="AlphaFoldDB" id="A0A6J8DGT8"/>
<evidence type="ECO:0000256" key="1">
    <source>
        <dbReference type="SAM" id="Phobius"/>
    </source>
</evidence>
<dbReference type="EMBL" id="CACVKT020007398">
    <property type="protein sequence ID" value="CAC5407299.1"/>
    <property type="molecule type" value="Genomic_DNA"/>
</dbReference>
<keyword evidence="1" id="KW-1133">Transmembrane helix</keyword>
<keyword evidence="3" id="KW-1185">Reference proteome</keyword>
<gene>
    <name evidence="2" type="ORF">MCOR_40792</name>
</gene>
<name>A0A6J8DGT8_MYTCO</name>
<feature type="transmembrane region" description="Helical" evidence="1">
    <location>
        <begin position="105"/>
        <end position="129"/>
    </location>
</feature>